<dbReference type="InterPro" id="IPR058240">
    <property type="entry name" value="rSAM_sf"/>
</dbReference>
<dbReference type="SUPFAM" id="SSF102114">
    <property type="entry name" value="Radical SAM enzymes"/>
    <property type="match status" value="1"/>
</dbReference>
<dbReference type="SFLD" id="SFLDG01065">
    <property type="entry name" value="anaerobic_coproporphyrinogen-I"/>
    <property type="match status" value="1"/>
</dbReference>
<dbReference type="InterPro" id="IPR007197">
    <property type="entry name" value="rSAM"/>
</dbReference>
<dbReference type="EMBL" id="HBIM01000216">
    <property type="protein sequence ID" value="CAE0401850.1"/>
    <property type="molecule type" value="Transcribed_RNA"/>
</dbReference>
<feature type="domain" description="Radical SAM core" evidence="6">
    <location>
        <begin position="60"/>
        <end position="306"/>
    </location>
</feature>
<dbReference type="AlphaFoldDB" id="A0A7S3P389"/>
<dbReference type="InterPro" id="IPR006638">
    <property type="entry name" value="Elp3/MiaA/NifB-like_rSAM"/>
</dbReference>
<dbReference type="GO" id="GO:0005737">
    <property type="term" value="C:cytoplasm"/>
    <property type="evidence" value="ECO:0007669"/>
    <property type="project" value="InterPro"/>
</dbReference>
<protein>
    <recommendedName>
        <fullName evidence="2">Radical S-adenosyl methionine domain-containing protein 1, mitochondrial</fullName>
    </recommendedName>
    <alternativeName>
        <fullName evidence="3">Putative heme chaperone</fullName>
    </alternativeName>
</protein>
<evidence type="ECO:0000256" key="1">
    <source>
        <dbReference type="ARBA" id="ARBA00006100"/>
    </source>
</evidence>
<evidence type="ECO:0000256" key="3">
    <source>
        <dbReference type="ARBA" id="ARBA00033094"/>
    </source>
</evidence>
<dbReference type="SMART" id="SM00729">
    <property type="entry name" value="Elp3"/>
    <property type="match status" value="1"/>
</dbReference>
<evidence type="ECO:0000259" key="6">
    <source>
        <dbReference type="PROSITE" id="PS51918"/>
    </source>
</evidence>
<comment type="similarity">
    <text evidence="1">Belongs to the anaerobic coproporphyrinogen-III oxidase family. HemW subfamily.</text>
</comment>
<dbReference type="Gene3D" id="3.30.750.200">
    <property type="match status" value="1"/>
</dbReference>
<evidence type="ECO:0000256" key="2">
    <source>
        <dbReference type="ARBA" id="ARBA00014678"/>
    </source>
</evidence>
<dbReference type="SFLD" id="SFLDF00562">
    <property type="entry name" value="HemN-like__clustered_with_heat"/>
    <property type="match status" value="1"/>
</dbReference>
<evidence type="ECO:0000256" key="4">
    <source>
        <dbReference type="ARBA" id="ARBA00045130"/>
    </source>
</evidence>
<dbReference type="PANTHER" id="PTHR13932:SF5">
    <property type="entry name" value="RADICAL S-ADENOSYL METHIONINE DOMAIN-CONTAINING PROTEIN 1, MITOCHONDRIAL"/>
    <property type="match status" value="1"/>
</dbReference>
<proteinExistence type="inferred from homology"/>
<feature type="region of interest" description="Disordered" evidence="5">
    <location>
        <begin position="293"/>
        <end position="313"/>
    </location>
</feature>
<dbReference type="PROSITE" id="PS51918">
    <property type="entry name" value="RADICAL_SAM"/>
    <property type="match status" value="1"/>
</dbReference>
<gene>
    <name evidence="7" type="ORF">ACOF00016_LOCUS189</name>
</gene>
<organism evidence="7">
    <name type="scientific">Amphora coffeiformis</name>
    <dbReference type="NCBI Taxonomy" id="265554"/>
    <lineage>
        <taxon>Eukaryota</taxon>
        <taxon>Sar</taxon>
        <taxon>Stramenopiles</taxon>
        <taxon>Ochrophyta</taxon>
        <taxon>Bacillariophyta</taxon>
        <taxon>Bacillariophyceae</taxon>
        <taxon>Bacillariophycidae</taxon>
        <taxon>Thalassiophysales</taxon>
        <taxon>Catenulaceae</taxon>
        <taxon>Amphora</taxon>
    </lineage>
</organism>
<dbReference type="GO" id="GO:0004109">
    <property type="term" value="F:coproporphyrinogen oxidase activity"/>
    <property type="evidence" value="ECO:0007669"/>
    <property type="project" value="InterPro"/>
</dbReference>
<evidence type="ECO:0000313" key="7">
    <source>
        <dbReference type="EMBL" id="CAE0401850.1"/>
    </source>
</evidence>
<comment type="function">
    <text evidence="4">May be a heme chaperone, appears to bind heme. Homologous bacterial proteins do not have oxygen-independent coproporphyrinogen-III oxidase activity. Binds 1 [4Fe-4S] cluster. The cluster is coordinated with 3 cysteines and an exchangeable S-adenosyl-L-methionine.</text>
</comment>
<reference evidence="7" key="1">
    <citation type="submission" date="2021-01" db="EMBL/GenBank/DDBJ databases">
        <authorList>
            <person name="Corre E."/>
            <person name="Pelletier E."/>
            <person name="Niang G."/>
            <person name="Scheremetjew M."/>
            <person name="Finn R."/>
            <person name="Kale V."/>
            <person name="Holt S."/>
            <person name="Cochrane G."/>
            <person name="Meng A."/>
            <person name="Brown T."/>
            <person name="Cohen L."/>
        </authorList>
    </citation>
    <scope>NUCLEOTIDE SEQUENCE</scope>
    <source>
        <strain evidence="7">CCMP127</strain>
    </source>
</reference>
<accession>A0A7S3P389</accession>
<sequence>MATIFLGSRSRESLLVRALLLVAWWTLFSTNHVNSFSLLESRTTKPGSHLLASSTDEDSSSPASSIGLYVHIPFCRRRCRYCDFAIVPIGNPQQNNHQDRSQLQQQRLFGSYTHAVVKEILSFSLPNEKVTLDTIYFGGGTPSLAPLSMIQTIVGAIRQTFALASNLEFTMEMDPGTFDRTQLQGLRALGVNRISLGVQSFDDSVLEYLGRFHRRKDIDSSIQLLHEIYGPTCNYSIDLIASLPGVSLADWCTTLATAVQLKPSHISVYDLTIEAGTVFGKWYDTYDENDNLQKSPKVSPSVTNPRPLPSPEESAFQYQYTSGYLRAAGYEHYEISSYALPTRRSRHNSLYWGYDTGWYAAGLGATSYAPNGGGLLARPRALADYIDWVAKGDPKSIELEDQQDEDAMESRLQDLVLKRLRTVEGLDLDFVQQQYGQVYADAILQGACLDDLSELVVYEPPVLRLLDSKGFMFSNSIISSIFVALEAARKKLQKSAA</sequence>
<dbReference type="SFLD" id="SFLDS00029">
    <property type="entry name" value="Radical_SAM"/>
    <property type="match status" value="1"/>
</dbReference>
<dbReference type="PANTHER" id="PTHR13932">
    <property type="entry name" value="COPROPORPHYRINIGEN III OXIDASE"/>
    <property type="match status" value="1"/>
</dbReference>
<dbReference type="GO" id="GO:0006779">
    <property type="term" value="P:porphyrin-containing compound biosynthetic process"/>
    <property type="evidence" value="ECO:0007669"/>
    <property type="project" value="InterPro"/>
</dbReference>
<name>A0A7S3P389_9STRA</name>
<dbReference type="Pfam" id="PF04055">
    <property type="entry name" value="Radical_SAM"/>
    <property type="match status" value="1"/>
</dbReference>
<dbReference type="InterPro" id="IPR034505">
    <property type="entry name" value="Coproporphyrinogen-III_oxidase"/>
</dbReference>
<evidence type="ECO:0000256" key="5">
    <source>
        <dbReference type="SAM" id="MobiDB-lite"/>
    </source>
</evidence>
<feature type="compositionally biased region" description="Polar residues" evidence="5">
    <location>
        <begin position="293"/>
        <end position="304"/>
    </location>
</feature>
<dbReference type="InterPro" id="IPR004559">
    <property type="entry name" value="HemW-like"/>
</dbReference>
<dbReference type="GO" id="GO:0051539">
    <property type="term" value="F:4 iron, 4 sulfur cluster binding"/>
    <property type="evidence" value="ECO:0007669"/>
    <property type="project" value="InterPro"/>
</dbReference>